<gene>
    <name evidence="7" type="ORF">PPACK8108_LOCUS13316</name>
</gene>
<dbReference type="EMBL" id="CALTRL010003291">
    <property type="protein sequence ID" value="CAH7680087.1"/>
    <property type="molecule type" value="Genomic_DNA"/>
</dbReference>
<protein>
    <submittedName>
        <fullName evidence="7">Uncharacterized protein</fullName>
    </submittedName>
</protein>
<evidence type="ECO:0000259" key="5">
    <source>
        <dbReference type="Pfam" id="PF03159"/>
    </source>
</evidence>
<feature type="domain" description="Xrn1 N-terminal" evidence="5">
    <location>
        <begin position="160"/>
        <end position="209"/>
    </location>
</feature>
<name>A0AAV0B5I2_PHAPC</name>
<dbReference type="GO" id="GO:0004534">
    <property type="term" value="F:5'-3' RNA exonuclease activity"/>
    <property type="evidence" value="ECO:0007669"/>
    <property type="project" value="UniProtKB-ARBA"/>
</dbReference>
<dbReference type="PANTHER" id="PTHR12341:SF41">
    <property type="entry name" value="5'-3' EXORIBONUCLEASE 2"/>
    <property type="match status" value="1"/>
</dbReference>
<evidence type="ECO:0000256" key="4">
    <source>
        <dbReference type="SAM" id="MobiDB-lite"/>
    </source>
</evidence>
<comment type="caution">
    <text evidence="7">The sequence shown here is derived from an EMBL/GenBank/DDBJ whole genome shotgun (WGS) entry which is preliminary data.</text>
</comment>
<sequence length="458" mass="53442">MPHAYEPPVQRIKSPSPPMEYMEKTFKGSQTSYKKEDIPVSDYPRTKDWPEFSGETRRWVLLERKCMRTKSTWKDWKTELIRDFIQISRILLQIPGELAHAVKSRMREADGVEEMAIILEELVTRVSKSSQTSEFLKPLICTPINCKNRWLSRKYPRIVEQVIMEFICRSRTQPSYSPNTRHVFYRLDADLIRLSLATHEPHFKVLREDVFSNERRRKECHLCRPMILMLSRNLQRGISSIELKVVGTSFKFELKHAIDNWIREGAIDCLLKIWKTNLAMMGGYLTDCGQLGPSHTKIILEGWAVIKEEIFRKPQEAEERQDHIFKRLNIKADSRQKNMQLSHNYYPQSLPSSTGSSSLAPDIPFKPSFSPTGSESIIKLSNHHHPNTFHPLQSINSNSNLSHHPLSTTISKFSGWEEEQKDSYQEDQEQELQRPKPIRTILCDLKKLKQKSLEESII</sequence>
<dbReference type="InterPro" id="IPR027073">
    <property type="entry name" value="5_3_exoribonuclease"/>
</dbReference>
<keyword evidence="3" id="KW-0269">Exonuclease</keyword>
<accession>A0AAV0B5I2</accession>
<keyword evidence="2" id="KW-0378">Hydrolase</keyword>
<dbReference type="Gene3D" id="3.40.50.12390">
    <property type="match status" value="1"/>
</dbReference>
<dbReference type="Pfam" id="PF03159">
    <property type="entry name" value="XRN_N"/>
    <property type="match status" value="1"/>
</dbReference>
<evidence type="ECO:0000256" key="3">
    <source>
        <dbReference type="ARBA" id="ARBA00022839"/>
    </source>
</evidence>
<organism evidence="7 8">
    <name type="scientific">Phakopsora pachyrhizi</name>
    <name type="common">Asian soybean rust disease fungus</name>
    <dbReference type="NCBI Taxonomy" id="170000"/>
    <lineage>
        <taxon>Eukaryota</taxon>
        <taxon>Fungi</taxon>
        <taxon>Dikarya</taxon>
        <taxon>Basidiomycota</taxon>
        <taxon>Pucciniomycotina</taxon>
        <taxon>Pucciniomycetes</taxon>
        <taxon>Pucciniales</taxon>
        <taxon>Phakopsoraceae</taxon>
        <taxon>Phakopsora</taxon>
    </lineage>
</organism>
<dbReference type="GO" id="GO:0000956">
    <property type="term" value="P:nuclear-transcribed mRNA catabolic process"/>
    <property type="evidence" value="ECO:0007669"/>
    <property type="project" value="TreeGrafter"/>
</dbReference>
<evidence type="ECO:0000256" key="2">
    <source>
        <dbReference type="ARBA" id="ARBA00022801"/>
    </source>
</evidence>
<evidence type="ECO:0000259" key="6">
    <source>
        <dbReference type="Pfam" id="PF17846"/>
    </source>
</evidence>
<dbReference type="GO" id="GO:0003723">
    <property type="term" value="F:RNA binding"/>
    <property type="evidence" value="ECO:0007669"/>
    <property type="project" value="TreeGrafter"/>
</dbReference>
<dbReference type="Proteomes" id="UP001153365">
    <property type="component" value="Unassembled WGS sequence"/>
</dbReference>
<keyword evidence="8" id="KW-1185">Reference proteome</keyword>
<dbReference type="InterPro" id="IPR041412">
    <property type="entry name" value="Xrn1_helical"/>
</dbReference>
<dbReference type="PANTHER" id="PTHR12341">
    <property type="entry name" value="5'-&gt;3' EXORIBONUCLEASE"/>
    <property type="match status" value="1"/>
</dbReference>
<evidence type="ECO:0000313" key="7">
    <source>
        <dbReference type="EMBL" id="CAH7680087.1"/>
    </source>
</evidence>
<feature type="region of interest" description="Disordered" evidence="4">
    <location>
        <begin position="1"/>
        <end position="20"/>
    </location>
</feature>
<dbReference type="AlphaFoldDB" id="A0AAV0B5I2"/>
<dbReference type="InterPro" id="IPR004859">
    <property type="entry name" value="Xrn1_N"/>
</dbReference>
<dbReference type="Pfam" id="PF17846">
    <property type="entry name" value="XRN_M"/>
    <property type="match status" value="1"/>
</dbReference>
<reference evidence="7" key="1">
    <citation type="submission" date="2022-06" db="EMBL/GenBank/DDBJ databases">
        <authorList>
            <consortium name="SYNGENTA / RWTH Aachen University"/>
        </authorList>
    </citation>
    <scope>NUCLEOTIDE SEQUENCE</scope>
</reference>
<evidence type="ECO:0000256" key="1">
    <source>
        <dbReference type="ARBA" id="ARBA00022722"/>
    </source>
</evidence>
<feature type="region of interest" description="Disordered" evidence="4">
    <location>
        <begin position="381"/>
        <end position="403"/>
    </location>
</feature>
<proteinExistence type="predicted"/>
<dbReference type="GO" id="GO:0005634">
    <property type="term" value="C:nucleus"/>
    <property type="evidence" value="ECO:0007669"/>
    <property type="project" value="TreeGrafter"/>
</dbReference>
<evidence type="ECO:0000313" key="8">
    <source>
        <dbReference type="Proteomes" id="UP001153365"/>
    </source>
</evidence>
<feature type="compositionally biased region" description="Low complexity" evidence="4">
    <location>
        <begin position="391"/>
        <end position="403"/>
    </location>
</feature>
<feature type="domain" description="Xrn1 helical" evidence="6">
    <location>
        <begin position="262"/>
        <end position="343"/>
    </location>
</feature>
<keyword evidence="1" id="KW-0540">Nuclease</keyword>